<dbReference type="InterPro" id="IPR050743">
    <property type="entry name" value="2-oxoacid_DH_E2_comp"/>
</dbReference>
<evidence type="ECO:0000256" key="2">
    <source>
        <dbReference type="ARBA" id="ARBA00007317"/>
    </source>
</evidence>
<dbReference type="InterPro" id="IPR000089">
    <property type="entry name" value="Biotin_lipoyl"/>
</dbReference>
<dbReference type="Pfam" id="PF02817">
    <property type="entry name" value="E3_binding"/>
    <property type="match status" value="1"/>
</dbReference>
<evidence type="ECO:0000256" key="7">
    <source>
        <dbReference type="SAM" id="MobiDB-lite"/>
    </source>
</evidence>
<keyword evidence="3 6" id="KW-0808">Transferase</keyword>
<dbReference type="Gene3D" id="4.10.320.10">
    <property type="entry name" value="E3-binding domain"/>
    <property type="match status" value="1"/>
</dbReference>
<dbReference type="PROSITE" id="PS50968">
    <property type="entry name" value="BIOTINYL_LIPOYL"/>
    <property type="match status" value="1"/>
</dbReference>
<dbReference type="Proteomes" id="UP001275315">
    <property type="component" value="Unassembled WGS sequence"/>
</dbReference>
<dbReference type="PROSITE" id="PS00189">
    <property type="entry name" value="LIPOYL"/>
    <property type="match status" value="1"/>
</dbReference>
<keyword evidence="5 6" id="KW-0012">Acyltransferase</keyword>
<feature type="region of interest" description="Disordered" evidence="7">
    <location>
        <begin position="103"/>
        <end position="123"/>
    </location>
</feature>
<evidence type="ECO:0000256" key="4">
    <source>
        <dbReference type="ARBA" id="ARBA00022823"/>
    </source>
</evidence>
<dbReference type="CDD" id="cd06849">
    <property type="entry name" value="lipoyl_domain"/>
    <property type="match status" value="1"/>
</dbReference>
<dbReference type="InterPro" id="IPR003016">
    <property type="entry name" value="2-oxoA_DH_lipoyl-BS"/>
</dbReference>
<reference evidence="10 11" key="1">
    <citation type="submission" date="2023-10" db="EMBL/GenBank/DDBJ databases">
        <title>Virgibacillus soli CC-YMP-6 genome.</title>
        <authorList>
            <person name="Miliotis G."/>
            <person name="Sengupta P."/>
            <person name="Hameed A."/>
            <person name="Chuvochina M."/>
            <person name="Mcdonagh F."/>
            <person name="Simpson A.C."/>
            <person name="Singh N.K."/>
            <person name="Rekha P.D."/>
            <person name="Raman K."/>
            <person name="Hugenholtz P."/>
            <person name="Venkateswaran K."/>
        </authorList>
    </citation>
    <scope>NUCLEOTIDE SEQUENCE [LARGE SCALE GENOMIC DNA]</scope>
    <source>
        <strain evidence="10 11">CC-YMP-6</strain>
    </source>
</reference>
<evidence type="ECO:0000256" key="5">
    <source>
        <dbReference type="ARBA" id="ARBA00023315"/>
    </source>
</evidence>
<evidence type="ECO:0000256" key="1">
    <source>
        <dbReference type="ARBA" id="ARBA00001938"/>
    </source>
</evidence>
<comment type="similarity">
    <text evidence="2 6">Belongs to the 2-oxoacid dehydrogenase family.</text>
</comment>
<organism evidence="10 11">
    <name type="scientific">Paracerasibacillus soli</name>
    <dbReference type="NCBI Taxonomy" id="480284"/>
    <lineage>
        <taxon>Bacteria</taxon>
        <taxon>Bacillati</taxon>
        <taxon>Bacillota</taxon>
        <taxon>Bacilli</taxon>
        <taxon>Bacillales</taxon>
        <taxon>Bacillaceae</taxon>
        <taxon>Paracerasibacillus</taxon>
    </lineage>
</organism>
<dbReference type="InterPro" id="IPR004167">
    <property type="entry name" value="PSBD"/>
</dbReference>
<comment type="cofactor">
    <cofactor evidence="1 6">
        <name>(R)-lipoate</name>
        <dbReference type="ChEBI" id="CHEBI:83088"/>
    </cofactor>
</comment>
<evidence type="ECO:0000256" key="6">
    <source>
        <dbReference type="RuleBase" id="RU003423"/>
    </source>
</evidence>
<comment type="caution">
    <text evidence="10">The sequence shown here is derived from an EMBL/GenBank/DDBJ whole genome shotgun (WGS) entry which is preliminary data.</text>
</comment>
<proteinExistence type="inferred from homology"/>
<dbReference type="PANTHER" id="PTHR43178:SF5">
    <property type="entry name" value="LIPOAMIDE ACYLTRANSFERASE COMPONENT OF BRANCHED-CHAIN ALPHA-KETO ACID DEHYDROGENASE COMPLEX, MITOCHONDRIAL"/>
    <property type="match status" value="1"/>
</dbReference>
<keyword evidence="4 6" id="KW-0450">Lipoyl</keyword>
<evidence type="ECO:0000256" key="3">
    <source>
        <dbReference type="ARBA" id="ARBA00022679"/>
    </source>
</evidence>
<dbReference type="SUPFAM" id="SSF47005">
    <property type="entry name" value="Peripheral subunit-binding domain of 2-oxo acid dehydrogenase complex"/>
    <property type="match status" value="1"/>
</dbReference>
<dbReference type="SUPFAM" id="SSF52777">
    <property type="entry name" value="CoA-dependent acyltransferases"/>
    <property type="match status" value="1"/>
</dbReference>
<dbReference type="RefSeq" id="WP_320380136.1">
    <property type="nucleotide sequence ID" value="NZ_JAWDIQ010000002.1"/>
</dbReference>
<evidence type="ECO:0000259" key="9">
    <source>
        <dbReference type="PROSITE" id="PS51826"/>
    </source>
</evidence>
<feature type="domain" description="Lipoyl-binding" evidence="8">
    <location>
        <begin position="2"/>
        <end position="77"/>
    </location>
</feature>
<keyword evidence="11" id="KW-1185">Reference proteome</keyword>
<dbReference type="PANTHER" id="PTHR43178">
    <property type="entry name" value="DIHYDROLIPOAMIDE ACETYLTRANSFERASE COMPONENT OF PYRUVATE DEHYDROGENASE COMPLEX"/>
    <property type="match status" value="1"/>
</dbReference>
<dbReference type="InterPro" id="IPR036625">
    <property type="entry name" value="E3-bd_dom_sf"/>
</dbReference>
<dbReference type="PROSITE" id="PS51826">
    <property type="entry name" value="PSBD"/>
    <property type="match status" value="1"/>
</dbReference>
<evidence type="ECO:0000313" key="11">
    <source>
        <dbReference type="Proteomes" id="UP001275315"/>
    </source>
</evidence>
<dbReference type="Gene3D" id="3.30.559.10">
    <property type="entry name" value="Chloramphenicol acetyltransferase-like domain"/>
    <property type="match status" value="1"/>
</dbReference>
<evidence type="ECO:0000313" key="10">
    <source>
        <dbReference type="EMBL" id="MDY0409340.1"/>
    </source>
</evidence>
<sequence length="438" mass="48187">MIYSFILPDSGEGIHESEIVSWEVKPGDTVQADDTLVEIQSDKAVVALPSPVSGVVKKLLFAEGDVPKVGEAIVEIEVSDDSSVVKERGMDTVAIEHEDVEHLNPTGELPEKETTTSKPAVSHADSDIDIRMIAIPAVRKYAREKDVDIRIVPATGKNNRVTREDIDRFLATGGIQQVTEEKVVEKETAPAQAVTTEQVVTTEQERRVKMTPTRKAIANAMVNSKARSPHVTVLDRVNVTKLVEHRDRFKLIAKERGIKLTYTAYFVKALTAILARYPDLNASIDEKNDEIVYKNYINVGIATDTDKGLFVPVIHHTDRKSLFQIAEDLTVNTEKAMNGTLTSADMKNSSMTITNVGALATSGVWSTPIINQPEVAILGVGRIEDEVIPDENKQIIVAPMLKLSFGFDHRIIDGGTAQRAINDLKKYLADPELLFVEG</sequence>
<dbReference type="InterPro" id="IPR023213">
    <property type="entry name" value="CAT-like_dom_sf"/>
</dbReference>
<dbReference type="InterPro" id="IPR001078">
    <property type="entry name" value="2-oxoacid_DH_actylTfrase"/>
</dbReference>
<dbReference type="InterPro" id="IPR011053">
    <property type="entry name" value="Single_hybrid_motif"/>
</dbReference>
<accession>A0ABU5CSX5</accession>
<evidence type="ECO:0000259" key="8">
    <source>
        <dbReference type="PROSITE" id="PS50968"/>
    </source>
</evidence>
<dbReference type="GO" id="GO:0016746">
    <property type="term" value="F:acyltransferase activity"/>
    <property type="evidence" value="ECO:0007669"/>
    <property type="project" value="UniProtKB-KW"/>
</dbReference>
<name>A0ABU5CSX5_9BACI</name>
<feature type="domain" description="Peripheral subunit-binding (PSBD)" evidence="9">
    <location>
        <begin position="133"/>
        <end position="170"/>
    </location>
</feature>
<gene>
    <name evidence="10" type="ORF">RWD45_13135</name>
</gene>
<dbReference type="Gene3D" id="2.40.50.100">
    <property type="match status" value="1"/>
</dbReference>
<dbReference type="EMBL" id="JAWDIQ010000002">
    <property type="protein sequence ID" value="MDY0409340.1"/>
    <property type="molecule type" value="Genomic_DNA"/>
</dbReference>
<dbReference type="Pfam" id="PF00198">
    <property type="entry name" value="2-oxoacid_dh"/>
    <property type="match status" value="1"/>
</dbReference>
<dbReference type="EC" id="2.3.1.-" evidence="6"/>
<dbReference type="Pfam" id="PF00364">
    <property type="entry name" value="Biotin_lipoyl"/>
    <property type="match status" value="1"/>
</dbReference>
<dbReference type="SUPFAM" id="SSF51230">
    <property type="entry name" value="Single hybrid motif"/>
    <property type="match status" value="1"/>
</dbReference>
<protein>
    <recommendedName>
        <fullName evidence="6">Dihydrolipoamide acetyltransferase component of pyruvate dehydrogenase complex</fullName>
        <ecNumber evidence="6">2.3.1.-</ecNumber>
    </recommendedName>
</protein>